<accession>F0ZHS3</accession>
<sequence length="239" mass="27385">MSTETVNELKMELRESVGGFINRAEFIFRDINITKGTDKLDQLINKVLYRENKWVAFLRGLEDYKARMEREGTHPEWSEMCNIIRKDDKVEPGTDQPLKLNSSQSESNKYGSIREQTIYQSTIHRKVNRTPETKNFKKSEGINAIIAKKKDIDSPSALKVKEVNLNNFNVEAGEQDSGSLAMYVRVGNQWVHALIDTGCNISLINPKYTRKKFKGIKTSARIKVPAGKDAKDYKEYMSN</sequence>
<organism evidence="1 2">
    <name type="scientific">Dictyostelium purpureum</name>
    <name type="common">Slime mold</name>
    <dbReference type="NCBI Taxonomy" id="5786"/>
    <lineage>
        <taxon>Eukaryota</taxon>
        <taxon>Amoebozoa</taxon>
        <taxon>Evosea</taxon>
        <taxon>Eumycetozoa</taxon>
        <taxon>Dictyostelia</taxon>
        <taxon>Dictyosteliales</taxon>
        <taxon>Dictyosteliaceae</taxon>
        <taxon>Dictyostelium</taxon>
    </lineage>
</organism>
<dbReference type="Proteomes" id="UP000001064">
    <property type="component" value="Unassembled WGS sequence"/>
</dbReference>
<dbReference type="EMBL" id="GL871024">
    <property type="protein sequence ID" value="EGC36524.1"/>
    <property type="molecule type" value="Genomic_DNA"/>
</dbReference>
<keyword evidence="2" id="KW-1185">Reference proteome</keyword>
<evidence type="ECO:0000313" key="1">
    <source>
        <dbReference type="EMBL" id="EGC36524.1"/>
    </source>
</evidence>
<dbReference type="GeneID" id="10500451"/>
<evidence type="ECO:0008006" key="3">
    <source>
        <dbReference type="Google" id="ProtNLM"/>
    </source>
</evidence>
<protein>
    <recommendedName>
        <fullName evidence="3">Peptidase A2 domain-containing protein</fullName>
    </recommendedName>
</protein>
<dbReference type="RefSeq" id="XP_003286969.1">
    <property type="nucleotide sequence ID" value="XM_003286921.1"/>
</dbReference>
<proteinExistence type="predicted"/>
<dbReference type="AlphaFoldDB" id="F0ZHS3"/>
<dbReference type="SUPFAM" id="SSF50630">
    <property type="entry name" value="Acid proteases"/>
    <property type="match status" value="1"/>
</dbReference>
<reference evidence="2" key="1">
    <citation type="journal article" date="2011" name="Genome Biol.">
        <title>Comparative genomics of the social amoebae Dictyostelium discoideum and Dictyostelium purpureum.</title>
        <authorList>
            <consortium name="US DOE Joint Genome Institute (JGI-PGF)"/>
            <person name="Sucgang R."/>
            <person name="Kuo A."/>
            <person name="Tian X."/>
            <person name="Salerno W."/>
            <person name="Parikh A."/>
            <person name="Feasley C.L."/>
            <person name="Dalin E."/>
            <person name="Tu H."/>
            <person name="Huang E."/>
            <person name="Barry K."/>
            <person name="Lindquist E."/>
            <person name="Shapiro H."/>
            <person name="Bruce D."/>
            <person name="Schmutz J."/>
            <person name="Salamov A."/>
            <person name="Fey P."/>
            <person name="Gaudet P."/>
            <person name="Anjard C."/>
            <person name="Babu M.M."/>
            <person name="Basu S."/>
            <person name="Bushmanova Y."/>
            <person name="van der Wel H."/>
            <person name="Katoh-Kurasawa M."/>
            <person name="Dinh C."/>
            <person name="Coutinho P.M."/>
            <person name="Saito T."/>
            <person name="Elias M."/>
            <person name="Schaap P."/>
            <person name="Kay R.R."/>
            <person name="Henrissat B."/>
            <person name="Eichinger L."/>
            <person name="Rivero F."/>
            <person name="Putnam N.H."/>
            <person name="West C.M."/>
            <person name="Loomis W.F."/>
            <person name="Chisholm R.L."/>
            <person name="Shaulsky G."/>
            <person name="Strassmann J.E."/>
            <person name="Queller D.C."/>
            <person name="Kuspa A."/>
            <person name="Grigoriev I.V."/>
        </authorList>
    </citation>
    <scope>NUCLEOTIDE SEQUENCE [LARGE SCALE GENOMIC DNA]</scope>
    <source>
        <strain evidence="2">QSDP1</strain>
    </source>
</reference>
<dbReference type="InterPro" id="IPR021109">
    <property type="entry name" value="Peptidase_aspartic_dom_sf"/>
</dbReference>
<evidence type="ECO:0000313" key="2">
    <source>
        <dbReference type="Proteomes" id="UP000001064"/>
    </source>
</evidence>
<name>F0ZHS3_DICPU</name>
<gene>
    <name evidence="1" type="ORF">DICPUDRAFT_77839</name>
</gene>
<dbReference type="VEuPathDB" id="AmoebaDB:DICPUDRAFT_77839"/>
<dbReference type="InParanoid" id="F0ZHS3"/>
<dbReference type="KEGG" id="dpp:DICPUDRAFT_77839"/>